<name>A0AAJ2IY81_9LACT</name>
<evidence type="ECO:0000313" key="2">
    <source>
        <dbReference type="EMBL" id="MDT2666772.1"/>
    </source>
</evidence>
<evidence type="ECO:0000313" key="3">
    <source>
        <dbReference type="Proteomes" id="UP001257962"/>
    </source>
</evidence>
<organism evidence="2 3">
    <name type="scientific">Lactococcus petauri</name>
    <dbReference type="NCBI Taxonomy" id="1940789"/>
    <lineage>
        <taxon>Bacteria</taxon>
        <taxon>Bacillati</taxon>
        <taxon>Bacillota</taxon>
        <taxon>Bacilli</taxon>
        <taxon>Lactobacillales</taxon>
        <taxon>Streptococcaceae</taxon>
        <taxon>Lactococcus</taxon>
    </lineage>
</organism>
<feature type="domain" description="Replication initiator A N-terminal" evidence="1">
    <location>
        <begin position="14"/>
        <end position="89"/>
    </location>
</feature>
<evidence type="ECO:0000259" key="1">
    <source>
        <dbReference type="Pfam" id="PF06970"/>
    </source>
</evidence>
<dbReference type="InterPro" id="IPR010724">
    <property type="entry name" value="RepA_N"/>
</dbReference>
<reference evidence="2" key="1">
    <citation type="submission" date="2023-03" db="EMBL/GenBank/DDBJ databases">
        <authorList>
            <person name="Shen W."/>
            <person name="Cai J."/>
        </authorList>
    </citation>
    <scope>NUCLEOTIDE SEQUENCE</scope>
    <source>
        <strain evidence="2">Y3</strain>
    </source>
</reference>
<dbReference type="AlphaFoldDB" id="A0AAJ2IY81"/>
<proteinExistence type="predicted"/>
<dbReference type="EMBL" id="JARPYC010000004">
    <property type="protein sequence ID" value="MDT2666772.1"/>
    <property type="molecule type" value="Genomic_DNA"/>
</dbReference>
<accession>A0AAJ2IY81</accession>
<dbReference type="RefSeq" id="WP_311793314.1">
    <property type="nucleotide sequence ID" value="NZ_JARPXS010000004.1"/>
</dbReference>
<sequence>MSRISMDQVETSERFYRIPKLFTDETSYYSTMSLDAKFAYGILKDRFELSVKNKWVDDKGDIYLIFTIKELEKILSCKHQKVIKIKKELTTYGLLEEERQGLNKPNRLYVLNVDSTRKYENHTSDKTSKNKEVRKSYFQKYENHTSRDMKNVPQEVLKSASNDTEYSDTDINITDFPIFEEEEEKNNKKEKKAVTQKNWEDAVTKQKNTMIEKYGKQIANSLIAEAEFNTKNNLVDIDHYWSYLFIALEKSSNKHIAFMEQNNSVDFTIPMDGPWNGH</sequence>
<comment type="caution">
    <text evidence="2">The sequence shown here is derived from an EMBL/GenBank/DDBJ whole genome shotgun (WGS) entry which is preliminary data.</text>
</comment>
<gene>
    <name evidence="2" type="ORF">P7D34_05915</name>
</gene>
<dbReference type="Proteomes" id="UP001257962">
    <property type="component" value="Unassembled WGS sequence"/>
</dbReference>
<protein>
    <submittedName>
        <fullName evidence="2">Replication initiator protein A</fullName>
    </submittedName>
</protein>
<dbReference type="Pfam" id="PF06970">
    <property type="entry name" value="RepA_N"/>
    <property type="match status" value="1"/>
</dbReference>